<dbReference type="InterPro" id="IPR013783">
    <property type="entry name" value="Ig-like_fold"/>
</dbReference>
<dbReference type="Proteomes" id="UP000694427">
    <property type="component" value="Unplaced"/>
</dbReference>
<dbReference type="InterPro" id="IPR003599">
    <property type="entry name" value="Ig_sub"/>
</dbReference>
<dbReference type="GO" id="GO:0045499">
    <property type="term" value="F:chemorepellent activity"/>
    <property type="evidence" value="ECO:0007669"/>
    <property type="project" value="TreeGrafter"/>
</dbReference>
<feature type="compositionally biased region" description="Low complexity" evidence="16">
    <location>
        <begin position="669"/>
        <end position="679"/>
    </location>
</feature>
<evidence type="ECO:0000313" key="22">
    <source>
        <dbReference type="Proteomes" id="UP000694427"/>
    </source>
</evidence>
<evidence type="ECO:0000256" key="8">
    <source>
        <dbReference type="ARBA" id="ARBA00022692"/>
    </source>
</evidence>
<keyword evidence="14" id="KW-0393">Immunoglobulin domain</keyword>
<dbReference type="GO" id="GO:0035556">
    <property type="term" value="P:intracellular signal transduction"/>
    <property type="evidence" value="ECO:0007669"/>
    <property type="project" value="TreeGrafter"/>
</dbReference>
<dbReference type="GO" id="GO:0005615">
    <property type="term" value="C:extracellular space"/>
    <property type="evidence" value="ECO:0007669"/>
    <property type="project" value="TreeGrafter"/>
</dbReference>
<keyword evidence="13" id="KW-0325">Glycoprotein</keyword>
<dbReference type="SUPFAM" id="SSF48726">
    <property type="entry name" value="Immunoglobulin"/>
    <property type="match status" value="1"/>
</dbReference>
<dbReference type="InterPro" id="IPR040180">
    <property type="entry name" value="Neuregulin"/>
</dbReference>
<evidence type="ECO:0000259" key="20">
    <source>
        <dbReference type="PROSITE" id="PS50835"/>
    </source>
</evidence>
<keyword evidence="18" id="KW-0732">Signal</keyword>
<evidence type="ECO:0000256" key="1">
    <source>
        <dbReference type="ARBA" id="ARBA00004251"/>
    </source>
</evidence>
<evidence type="ECO:0000313" key="21">
    <source>
        <dbReference type="Ensembl" id="ENSCCRP00010020981.1"/>
    </source>
</evidence>
<accession>A0A8C1Q895</accession>
<evidence type="ECO:0000256" key="7">
    <source>
        <dbReference type="ARBA" id="ARBA00022536"/>
    </source>
</evidence>
<dbReference type="GO" id="GO:0048513">
    <property type="term" value="P:animal organ development"/>
    <property type="evidence" value="ECO:0007669"/>
    <property type="project" value="TreeGrafter"/>
</dbReference>
<dbReference type="FunFam" id="2.10.25.10:FF:000073">
    <property type="entry name" value="Pro-neuregulin-1, membrane-bound isoform A"/>
    <property type="match status" value="1"/>
</dbReference>
<feature type="domain" description="Ig-like" evidence="20">
    <location>
        <begin position="165"/>
        <end position="258"/>
    </location>
</feature>
<dbReference type="Pfam" id="PF25518">
    <property type="entry name" value="NRG2_N"/>
    <property type="match status" value="1"/>
</dbReference>
<dbReference type="FunFam" id="2.60.40.10:FF:000080">
    <property type="entry name" value="Myosin light chain kinase, smooth muscle"/>
    <property type="match status" value="1"/>
</dbReference>
<name>A0A8C1Q895_CYPCA</name>
<evidence type="ECO:0000256" key="16">
    <source>
        <dbReference type="SAM" id="MobiDB-lite"/>
    </source>
</evidence>
<dbReference type="SMART" id="SM00408">
    <property type="entry name" value="IGc2"/>
    <property type="match status" value="1"/>
</dbReference>
<feature type="compositionally biased region" description="Polar residues" evidence="16">
    <location>
        <begin position="586"/>
        <end position="599"/>
    </location>
</feature>
<evidence type="ECO:0000256" key="13">
    <source>
        <dbReference type="ARBA" id="ARBA00023180"/>
    </source>
</evidence>
<evidence type="ECO:0000256" key="4">
    <source>
        <dbReference type="ARBA" id="ARBA00008216"/>
    </source>
</evidence>
<comment type="subcellular location">
    <subcellularLocation>
        <location evidence="1">Cell membrane</location>
        <topology evidence="1">Single-pass type I membrane protein</topology>
    </subcellularLocation>
    <subcellularLocation>
        <location evidence="2">Secreted</location>
    </subcellularLocation>
</comment>
<evidence type="ECO:0000256" key="5">
    <source>
        <dbReference type="ARBA" id="ARBA00022475"/>
    </source>
</evidence>
<comment type="similarity">
    <text evidence="3">Belongs to the protein kinase superfamily. CAMK Ser/Thr protein kinase family.</text>
</comment>
<evidence type="ECO:0000256" key="3">
    <source>
        <dbReference type="ARBA" id="ARBA00006692"/>
    </source>
</evidence>
<feature type="disulfide bond" evidence="15">
    <location>
        <begin position="309"/>
        <end position="318"/>
    </location>
</feature>
<feature type="chain" id="PRO_5034630521" evidence="18">
    <location>
        <begin position="33"/>
        <end position="743"/>
    </location>
</feature>
<keyword evidence="10" id="KW-0339">Growth factor</keyword>
<dbReference type="Pfam" id="PF07679">
    <property type="entry name" value="I-set"/>
    <property type="match status" value="1"/>
</dbReference>
<feature type="compositionally biased region" description="Acidic residues" evidence="16">
    <location>
        <begin position="680"/>
        <end position="691"/>
    </location>
</feature>
<evidence type="ECO:0000256" key="18">
    <source>
        <dbReference type="SAM" id="SignalP"/>
    </source>
</evidence>
<feature type="region of interest" description="Disordered" evidence="16">
    <location>
        <begin position="586"/>
        <end position="697"/>
    </location>
</feature>
<evidence type="ECO:0000256" key="10">
    <source>
        <dbReference type="ARBA" id="ARBA00023030"/>
    </source>
</evidence>
<dbReference type="Gene3D" id="2.10.25.10">
    <property type="entry name" value="Laminin"/>
    <property type="match status" value="1"/>
</dbReference>
<reference evidence="21" key="2">
    <citation type="submission" date="2025-09" db="UniProtKB">
        <authorList>
            <consortium name="Ensembl"/>
        </authorList>
    </citation>
    <scope>IDENTIFICATION</scope>
</reference>
<dbReference type="Gene3D" id="2.60.40.10">
    <property type="entry name" value="Immunoglobulins"/>
    <property type="match status" value="1"/>
</dbReference>
<dbReference type="PROSITE" id="PS50026">
    <property type="entry name" value="EGF_3"/>
    <property type="match status" value="1"/>
</dbReference>
<evidence type="ECO:0000256" key="2">
    <source>
        <dbReference type="ARBA" id="ARBA00004613"/>
    </source>
</evidence>
<protein>
    <submittedName>
        <fullName evidence="21">Neuregulin 1</fullName>
    </submittedName>
</protein>
<dbReference type="InterPro" id="IPR057909">
    <property type="entry name" value="NRG2_N"/>
</dbReference>
<dbReference type="AlphaFoldDB" id="A0A8C1Q895"/>
<keyword evidence="9 17" id="KW-1133">Transmembrane helix</keyword>
<dbReference type="InterPro" id="IPR003598">
    <property type="entry name" value="Ig_sub2"/>
</dbReference>
<feature type="compositionally biased region" description="Polar residues" evidence="16">
    <location>
        <begin position="650"/>
        <end position="659"/>
    </location>
</feature>
<comment type="similarity">
    <text evidence="4">Belongs to the neuregulin family.</text>
</comment>
<feature type="compositionally biased region" description="Low complexity" evidence="16">
    <location>
        <begin position="536"/>
        <end position="557"/>
    </location>
</feature>
<dbReference type="InterPro" id="IPR007110">
    <property type="entry name" value="Ig-like_dom"/>
</dbReference>
<comment type="caution">
    <text evidence="15">Lacks conserved residue(s) required for the propagation of feature annotation.</text>
</comment>
<keyword evidence="11 17" id="KW-0472">Membrane</keyword>
<keyword evidence="22" id="KW-1185">Reference proteome</keyword>
<dbReference type="PANTHER" id="PTHR11100:SF7">
    <property type="entry name" value="PRO-NEUREGULIN-1, MEMBRANE-BOUND ISOFORM"/>
    <property type="match status" value="1"/>
</dbReference>
<dbReference type="InterPro" id="IPR000742">
    <property type="entry name" value="EGF"/>
</dbReference>
<sequence length="743" mass="80841">MRAIPSERSPFSVSAICGVAVCLSLWTCAVRCGSFACSPPAASVQELARRSGVVFEGKLQEEERVERNWTETQGESPVNASRQVRIRVQQVWQLKAGGLLKDSVVSLIWFEGGRCFQLNTGIRYMFFMEPTNDTSVFTAVFPPVETKRTVRKDVIQALCQDCAEPKLKDLRSVTVEDGKKTVLKCEIVAGNPVPSIKWYKNGKELAGKNKPKSIKIKKKKPGKISELLIRKSTEADAGLYTCEAANNLGKTNTTASLSIRKTATGTTPTAKTSSHVTRCSERERNYCVNGGECFTLEVTPGTIRRLCRCPNEFTGDRCQNYVMASFYKHLGIEFMEAEELYQKRVLTITGICIALLVVGIMCVVAYCKTKKQRKKLHDRLRQSLRERNAAAKGLQQPHPPPENLQLVNHYMPKNNDPPHVHVTNKEMETSLSTNEFTSSTHPSTAVTQSSSQCWSNGKAESVVSDSHAVLVKSSVENCQHGTSGHRGRLNASGGVHQLSDHLKSSRETQGSCRDSPYSERYVSAMTTPSRLSPVGLLSPATPSSPPSEMSAPLSSLATSVPSMAMSPSGEEECPLLFLRDKSGLKQSQKSGHNLRNSAHYNHGLELPSPPASPLHIVEHEEYESAQQYQSTAAVSAPSSPPHSPTAGPRSSRTQPSGQTGPAAALEPVSGSNSESSSSESETEDERVEEETPFLGLQNPLAAGSVVLDGLEGSRTNPALLLSPQHDLQSRLTAVMVNQDPIAV</sequence>
<dbReference type="SMART" id="SM00409">
    <property type="entry name" value="IG"/>
    <property type="match status" value="1"/>
</dbReference>
<feature type="domain" description="EGF-like" evidence="19">
    <location>
        <begin position="275"/>
        <end position="319"/>
    </location>
</feature>
<evidence type="ECO:0000256" key="14">
    <source>
        <dbReference type="ARBA" id="ARBA00023319"/>
    </source>
</evidence>
<evidence type="ECO:0000256" key="15">
    <source>
        <dbReference type="PROSITE-ProRule" id="PRU00076"/>
    </source>
</evidence>
<feature type="transmembrane region" description="Helical" evidence="17">
    <location>
        <begin position="345"/>
        <end position="367"/>
    </location>
</feature>
<dbReference type="Pfam" id="PF02158">
    <property type="entry name" value="Neuregulin"/>
    <property type="match status" value="1"/>
</dbReference>
<dbReference type="InterPro" id="IPR002154">
    <property type="entry name" value="Neuregulin_C"/>
</dbReference>
<evidence type="ECO:0000259" key="19">
    <source>
        <dbReference type="PROSITE" id="PS50026"/>
    </source>
</evidence>
<feature type="region of interest" description="Disordered" evidence="16">
    <location>
        <begin position="529"/>
        <end position="569"/>
    </location>
</feature>
<keyword evidence="5" id="KW-1003">Cell membrane</keyword>
<dbReference type="InterPro" id="IPR036179">
    <property type="entry name" value="Ig-like_dom_sf"/>
</dbReference>
<dbReference type="PROSITE" id="PS50835">
    <property type="entry name" value="IG_LIKE"/>
    <property type="match status" value="1"/>
</dbReference>
<dbReference type="GO" id="GO:0030154">
    <property type="term" value="P:cell differentiation"/>
    <property type="evidence" value="ECO:0007669"/>
    <property type="project" value="TreeGrafter"/>
</dbReference>
<dbReference type="InterPro" id="IPR013098">
    <property type="entry name" value="Ig_I-set"/>
</dbReference>
<dbReference type="PROSITE" id="PS00022">
    <property type="entry name" value="EGF_1"/>
    <property type="match status" value="1"/>
</dbReference>
<dbReference type="GO" id="GO:0005886">
    <property type="term" value="C:plasma membrane"/>
    <property type="evidence" value="ECO:0007669"/>
    <property type="project" value="UniProtKB-SubCell"/>
</dbReference>
<dbReference type="PANTHER" id="PTHR11100">
    <property type="entry name" value="HEREGULIN-NEUREGULIN FAMILY MEMBER"/>
    <property type="match status" value="1"/>
</dbReference>
<dbReference type="GO" id="GO:0008083">
    <property type="term" value="F:growth factor activity"/>
    <property type="evidence" value="ECO:0007669"/>
    <property type="project" value="UniProtKB-KW"/>
</dbReference>
<evidence type="ECO:0000256" key="17">
    <source>
        <dbReference type="SAM" id="Phobius"/>
    </source>
</evidence>
<evidence type="ECO:0000256" key="11">
    <source>
        <dbReference type="ARBA" id="ARBA00023136"/>
    </source>
</evidence>
<dbReference type="GO" id="GO:0007399">
    <property type="term" value="P:nervous system development"/>
    <property type="evidence" value="ECO:0007669"/>
    <property type="project" value="InterPro"/>
</dbReference>
<feature type="region of interest" description="Disordered" evidence="16">
    <location>
        <begin position="478"/>
        <end position="517"/>
    </location>
</feature>
<dbReference type="SUPFAM" id="SSF57196">
    <property type="entry name" value="EGF/Laminin"/>
    <property type="match status" value="1"/>
</dbReference>
<keyword evidence="12 15" id="KW-1015">Disulfide bond</keyword>
<keyword evidence="8 17" id="KW-0812">Transmembrane</keyword>
<evidence type="ECO:0000256" key="6">
    <source>
        <dbReference type="ARBA" id="ARBA00022525"/>
    </source>
</evidence>
<organism evidence="21 22">
    <name type="scientific">Cyprinus carpio</name>
    <name type="common">Common carp</name>
    <dbReference type="NCBI Taxonomy" id="7962"/>
    <lineage>
        <taxon>Eukaryota</taxon>
        <taxon>Metazoa</taxon>
        <taxon>Chordata</taxon>
        <taxon>Craniata</taxon>
        <taxon>Vertebrata</taxon>
        <taxon>Euteleostomi</taxon>
        <taxon>Actinopterygii</taxon>
        <taxon>Neopterygii</taxon>
        <taxon>Teleostei</taxon>
        <taxon>Ostariophysi</taxon>
        <taxon>Cypriniformes</taxon>
        <taxon>Cyprinidae</taxon>
        <taxon>Cyprininae</taxon>
        <taxon>Cyprinus</taxon>
    </lineage>
</organism>
<evidence type="ECO:0000256" key="9">
    <source>
        <dbReference type="ARBA" id="ARBA00022989"/>
    </source>
</evidence>
<feature type="signal peptide" evidence="18">
    <location>
        <begin position="1"/>
        <end position="32"/>
    </location>
</feature>
<reference evidence="21" key="1">
    <citation type="submission" date="2025-08" db="UniProtKB">
        <authorList>
            <consortium name="Ensembl"/>
        </authorList>
    </citation>
    <scope>IDENTIFICATION</scope>
</reference>
<evidence type="ECO:0000256" key="12">
    <source>
        <dbReference type="ARBA" id="ARBA00023157"/>
    </source>
</evidence>
<proteinExistence type="inferred from homology"/>
<keyword evidence="7 15" id="KW-0245">EGF-like domain</keyword>
<dbReference type="Ensembl" id="ENSCCRT00010022967.1">
    <property type="protein sequence ID" value="ENSCCRP00010020981.1"/>
    <property type="gene ID" value="ENSCCRG00010009077.1"/>
</dbReference>
<dbReference type="GO" id="GO:0030296">
    <property type="term" value="F:protein tyrosine kinase activator activity"/>
    <property type="evidence" value="ECO:0007669"/>
    <property type="project" value="TreeGrafter"/>
</dbReference>
<keyword evidence="6" id="KW-0964">Secreted</keyword>